<name>A0A7G9RNP9_9BURK</name>
<feature type="transmembrane region" description="Helical" evidence="3">
    <location>
        <begin position="193"/>
        <end position="215"/>
    </location>
</feature>
<proteinExistence type="predicted"/>
<dbReference type="GO" id="GO:0043709">
    <property type="term" value="P:cell adhesion involved in single-species biofilm formation"/>
    <property type="evidence" value="ECO:0007669"/>
    <property type="project" value="TreeGrafter"/>
</dbReference>
<evidence type="ECO:0000256" key="3">
    <source>
        <dbReference type="SAM" id="Phobius"/>
    </source>
</evidence>
<dbReference type="Proteomes" id="UP000515811">
    <property type="component" value="Chromosome"/>
</dbReference>
<dbReference type="CDD" id="cd01949">
    <property type="entry name" value="GGDEF"/>
    <property type="match status" value="1"/>
</dbReference>
<dbReference type="SUPFAM" id="SSF55073">
    <property type="entry name" value="Nucleotide cyclase"/>
    <property type="match status" value="1"/>
</dbReference>
<evidence type="ECO:0000313" key="5">
    <source>
        <dbReference type="EMBL" id="QNN57224.1"/>
    </source>
</evidence>
<dbReference type="PANTHER" id="PTHR45138">
    <property type="entry name" value="REGULATORY COMPONENTS OF SENSORY TRANSDUCTION SYSTEM"/>
    <property type="match status" value="1"/>
</dbReference>
<keyword evidence="6" id="KW-1185">Reference proteome</keyword>
<dbReference type="PROSITE" id="PS50887">
    <property type="entry name" value="GGDEF"/>
    <property type="match status" value="1"/>
</dbReference>
<dbReference type="RefSeq" id="WP_187597489.1">
    <property type="nucleotide sequence ID" value="NZ_CP060714.1"/>
</dbReference>
<dbReference type="Gene3D" id="3.30.70.270">
    <property type="match status" value="1"/>
</dbReference>
<feature type="domain" description="GGDEF" evidence="4">
    <location>
        <begin position="259"/>
        <end position="394"/>
    </location>
</feature>
<evidence type="ECO:0000256" key="1">
    <source>
        <dbReference type="ARBA" id="ARBA00012528"/>
    </source>
</evidence>
<accession>A0A7G9RNP9</accession>
<dbReference type="KEGG" id="drg:H9K76_22645"/>
<organism evidence="5 6">
    <name type="scientific">Diaphorobacter ruginosibacter</name>
    <dbReference type="NCBI Taxonomy" id="1715720"/>
    <lineage>
        <taxon>Bacteria</taxon>
        <taxon>Pseudomonadati</taxon>
        <taxon>Pseudomonadota</taxon>
        <taxon>Betaproteobacteria</taxon>
        <taxon>Burkholderiales</taxon>
        <taxon>Comamonadaceae</taxon>
        <taxon>Diaphorobacter</taxon>
    </lineage>
</organism>
<dbReference type="EC" id="2.7.7.65" evidence="1"/>
<feature type="transmembrane region" description="Helical" evidence="3">
    <location>
        <begin position="98"/>
        <end position="116"/>
    </location>
</feature>
<dbReference type="EMBL" id="CP060714">
    <property type="protein sequence ID" value="QNN57224.1"/>
    <property type="molecule type" value="Genomic_DNA"/>
</dbReference>
<dbReference type="GO" id="GO:0005886">
    <property type="term" value="C:plasma membrane"/>
    <property type="evidence" value="ECO:0007669"/>
    <property type="project" value="TreeGrafter"/>
</dbReference>
<dbReference type="PANTHER" id="PTHR45138:SF9">
    <property type="entry name" value="DIGUANYLATE CYCLASE DGCM-RELATED"/>
    <property type="match status" value="1"/>
</dbReference>
<reference evidence="5 6" key="1">
    <citation type="submission" date="2020-08" db="EMBL/GenBank/DDBJ databases">
        <title>Genome sequence of Diaphorobacter ruginosibacter DSM 27467T.</title>
        <authorList>
            <person name="Hyun D.-W."/>
            <person name="Bae J.-W."/>
        </authorList>
    </citation>
    <scope>NUCLEOTIDE SEQUENCE [LARGE SCALE GENOMIC DNA]</scope>
    <source>
        <strain evidence="5 6">DSM 27467</strain>
    </source>
</reference>
<dbReference type="Pfam" id="PF00990">
    <property type="entry name" value="GGDEF"/>
    <property type="match status" value="1"/>
</dbReference>
<comment type="catalytic activity">
    <reaction evidence="2">
        <text>2 GTP = 3',3'-c-di-GMP + 2 diphosphate</text>
        <dbReference type="Rhea" id="RHEA:24898"/>
        <dbReference type="ChEBI" id="CHEBI:33019"/>
        <dbReference type="ChEBI" id="CHEBI:37565"/>
        <dbReference type="ChEBI" id="CHEBI:58805"/>
        <dbReference type="EC" id="2.7.7.65"/>
    </reaction>
</comment>
<feature type="transmembrane region" description="Helical" evidence="3">
    <location>
        <begin position="12"/>
        <end position="30"/>
    </location>
</feature>
<protein>
    <recommendedName>
        <fullName evidence="1">diguanylate cyclase</fullName>
        <ecNumber evidence="1">2.7.7.65</ecNumber>
    </recommendedName>
</protein>
<feature type="transmembrane region" description="Helical" evidence="3">
    <location>
        <begin position="122"/>
        <end position="142"/>
    </location>
</feature>
<feature type="transmembrane region" description="Helical" evidence="3">
    <location>
        <begin position="68"/>
        <end position="86"/>
    </location>
</feature>
<evidence type="ECO:0000259" key="4">
    <source>
        <dbReference type="PROSITE" id="PS50887"/>
    </source>
</evidence>
<dbReference type="AlphaFoldDB" id="A0A7G9RNP9"/>
<dbReference type="NCBIfam" id="TIGR00254">
    <property type="entry name" value="GGDEF"/>
    <property type="match status" value="1"/>
</dbReference>
<dbReference type="InterPro" id="IPR050469">
    <property type="entry name" value="Diguanylate_Cyclase"/>
</dbReference>
<evidence type="ECO:0000256" key="2">
    <source>
        <dbReference type="ARBA" id="ARBA00034247"/>
    </source>
</evidence>
<dbReference type="GO" id="GO:0052621">
    <property type="term" value="F:diguanylate cyclase activity"/>
    <property type="evidence" value="ECO:0007669"/>
    <property type="project" value="UniProtKB-EC"/>
</dbReference>
<keyword evidence="3" id="KW-0472">Membrane</keyword>
<keyword evidence="3" id="KW-1133">Transmembrane helix</keyword>
<gene>
    <name evidence="5" type="ORF">H9K76_22645</name>
</gene>
<keyword evidence="3" id="KW-0812">Transmembrane</keyword>
<feature type="transmembrane region" description="Helical" evidence="3">
    <location>
        <begin position="37"/>
        <end position="56"/>
    </location>
</feature>
<dbReference type="InterPro" id="IPR043128">
    <property type="entry name" value="Rev_trsase/Diguanyl_cyclase"/>
</dbReference>
<dbReference type="GO" id="GO:1902201">
    <property type="term" value="P:negative regulation of bacterial-type flagellum-dependent cell motility"/>
    <property type="evidence" value="ECO:0007669"/>
    <property type="project" value="TreeGrafter"/>
</dbReference>
<evidence type="ECO:0000313" key="6">
    <source>
        <dbReference type="Proteomes" id="UP000515811"/>
    </source>
</evidence>
<feature type="transmembrane region" description="Helical" evidence="3">
    <location>
        <begin position="154"/>
        <end position="173"/>
    </location>
</feature>
<dbReference type="InterPro" id="IPR000160">
    <property type="entry name" value="GGDEF_dom"/>
</dbReference>
<sequence>MTAPVTDLPNTFGMIAIAAWTASWVLWVLGRQYVRQGMPLAIASTALLGLSYLGLALHGTLEWAGQQVFSRVMASAALAAFTIALQRFRQSREWQRDSATVLIPLLGSLALAALFLPKDPSAFHRMHAVIAALQTAYTLVVLAGMRSNTPGPGWVLVTVATTAQLLALLPLILLHDRPSAAFEQHGLPGSTPVWWVVVGLLLYLALAGTSIGFLVMQRDREAANAPQRAELDPLTQLPRRTAWLRTLGRAADAARSDNKPVAVMLIDIDHFRRFNGRHGHLLGDQAIRSLADVLKQQSRGRDVVARFGGDAFILVLPSTNSDEALTMAQRLVRAIRNLPILPTGGERLGVTVSIGIHSCIPAKGEGCAPLVAAAEAALRKAKSTGRDRVVLSAPPPLATGV</sequence>
<dbReference type="SMART" id="SM00267">
    <property type="entry name" value="GGDEF"/>
    <property type="match status" value="1"/>
</dbReference>
<dbReference type="InterPro" id="IPR029787">
    <property type="entry name" value="Nucleotide_cyclase"/>
</dbReference>